<gene>
    <name evidence="2" type="ORF">GOODEAATRI_025301</name>
</gene>
<evidence type="ECO:0000256" key="1">
    <source>
        <dbReference type="SAM" id="MobiDB-lite"/>
    </source>
</evidence>
<reference evidence="2 3" key="1">
    <citation type="submission" date="2021-06" db="EMBL/GenBank/DDBJ databases">
        <authorList>
            <person name="Palmer J.M."/>
        </authorList>
    </citation>
    <scope>NUCLEOTIDE SEQUENCE [LARGE SCALE GENOMIC DNA]</scope>
    <source>
        <strain evidence="2 3">GA_2019</strain>
        <tissue evidence="2">Muscle</tissue>
    </source>
</reference>
<proteinExistence type="predicted"/>
<sequence>RLTVIRSGPPFTFLGASIPEPASNLFDICSRSYLVIRDRPLSRPVTDTDTFHFPSAPAASQGTEAGPGPCIENPLGESKTHHHHSLSPGNWRAPFVPERRAN</sequence>
<dbReference type="Proteomes" id="UP001476798">
    <property type="component" value="Unassembled WGS sequence"/>
</dbReference>
<protein>
    <submittedName>
        <fullName evidence="2">Uncharacterized protein</fullName>
    </submittedName>
</protein>
<evidence type="ECO:0000313" key="3">
    <source>
        <dbReference type="Proteomes" id="UP001476798"/>
    </source>
</evidence>
<feature type="non-terminal residue" evidence="2">
    <location>
        <position position="1"/>
    </location>
</feature>
<comment type="caution">
    <text evidence="2">The sequence shown here is derived from an EMBL/GenBank/DDBJ whole genome shotgun (WGS) entry which is preliminary data.</text>
</comment>
<dbReference type="EMBL" id="JAHRIO010072920">
    <property type="protein sequence ID" value="MEQ2182739.1"/>
    <property type="molecule type" value="Genomic_DNA"/>
</dbReference>
<keyword evidence="3" id="KW-1185">Reference proteome</keyword>
<feature type="region of interest" description="Disordered" evidence="1">
    <location>
        <begin position="46"/>
        <end position="102"/>
    </location>
</feature>
<organism evidence="2 3">
    <name type="scientific">Goodea atripinnis</name>
    <dbReference type="NCBI Taxonomy" id="208336"/>
    <lineage>
        <taxon>Eukaryota</taxon>
        <taxon>Metazoa</taxon>
        <taxon>Chordata</taxon>
        <taxon>Craniata</taxon>
        <taxon>Vertebrata</taxon>
        <taxon>Euteleostomi</taxon>
        <taxon>Actinopterygii</taxon>
        <taxon>Neopterygii</taxon>
        <taxon>Teleostei</taxon>
        <taxon>Neoteleostei</taxon>
        <taxon>Acanthomorphata</taxon>
        <taxon>Ovalentaria</taxon>
        <taxon>Atherinomorphae</taxon>
        <taxon>Cyprinodontiformes</taxon>
        <taxon>Goodeidae</taxon>
        <taxon>Goodea</taxon>
    </lineage>
</organism>
<evidence type="ECO:0000313" key="2">
    <source>
        <dbReference type="EMBL" id="MEQ2182739.1"/>
    </source>
</evidence>
<accession>A0ABV0PH38</accession>
<name>A0ABV0PH38_9TELE</name>